<protein>
    <recommendedName>
        <fullName evidence="2">histidine kinase</fullName>
        <ecNumber evidence="2">2.7.13.3</ecNumber>
    </recommendedName>
</protein>
<dbReference type="PANTHER" id="PTHR43547:SF2">
    <property type="entry name" value="HYBRID SIGNAL TRANSDUCTION HISTIDINE KINASE C"/>
    <property type="match status" value="1"/>
</dbReference>
<dbReference type="Pfam" id="PF07495">
    <property type="entry name" value="Y_Y_Y"/>
    <property type="match status" value="1"/>
</dbReference>
<dbReference type="SUPFAM" id="SSF55874">
    <property type="entry name" value="ATPase domain of HSP90 chaperone/DNA topoisomerase II/histidine kinase"/>
    <property type="match status" value="1"/>
</dbReference>
<dbReference type="InterPro" id="IPR036097">
    <property type="entry name" value="HisK_dim/P_sf"/>
</dbReference>
<evidence type="ECO:0000256" key="3">
    <source>
        <dbReference type="ARBA" id="ARBA00022553"/>
    </source>
</evidence>
<dbReference type="CDD" id="cd00082">
    <property type="entry name" value="HisKA"/>
    <property type="match status" value="1"/>
</dbReference>
<dbReference type="InterPro" id="IPR004358">
    <property type="entry name" value="Sig_transdc_His_kin-like_C"/>
</dbReference>
<dbReference type="InterPro" id="IPR015943">
    <property type="entry name" value="WD40/YVTN_repeat-like_dom_sf"/>
</dbReference>
<evidence type="ECO:0000313" key="8">
    <source>
        <dbReference type="Proteomes" id="UP001500552"/>
    </source>
</evidence>
<dbReference type="Pfam" id="PF07494">
    <property type="entry name" value="Reg_prop"/>
    <property type="match status" value="3"/>
</dbReference>
<dbReference type="Gene3D" id="2.60.40.10">
    <property type="entry name" value="Immunoglobulins"/>
    <property type="match status" value="1"/>
</dbReference>
<evidence type="ECO:0000256" key="1">
    <source>
        <dbReference type="ARBA" id="ARBA00000085"/>
    </source>
</evidence>
<feature type="transmembrane region" description="Helical" evidence="5">
    <location>
        <begin position="796"/>
        <end position="816"/>
    </location>
</feature>
<dbReference type="Pfam" id="PF02518">
    <property type="entry name" value="HATPase_c"/>
    <property type="match status" value="1"/>
</dbReference>
<dbReference type="GO" id="GO:0016301">
    <property type="term" value="F:kinase activity"/>
    <property type="evidence" value="ECO:0007669"/>
    <property type="project" value="UniProtKB-KW"/>
</dbReference>
<evidence type="ECO:0000256" key="2">
    <source>
        <dbReference type="ARBA" id="ARBA00012438"/>
    </source>
</evidence>
<keyword evidence="5" id="KW-0472">Membrane</keyword>
<comment type="caution">
    <text evidence="7">The sequence shown here is derived from an EMBL/GenBank/DDBJ whole genome shotgun (WGS) entry which is preliminary data.</text>
</comment>
<dbReference type="InterPro" id="IPR036890">
    <property type="entry name" value="HATPase_C_sf"/>
</dbReference>
<keyword evidence="5" id="KW-1133">Transmembrane helix</keyword>
<dbReference type="Gene3D" id="3.30.565.10">
    <property type="entry name" value="Histidine kinase-like ATPase, C-terminal domain"/>
    <property type="match status" value="1"/>
</dbReference>
<dbReference type="InterPro" id="IPR011110">
    <property type="entry name" value="Reg_prop"/>
</dbReference>
<dbReference type="InterPro" id="IPR011123">
    <property type="entry name" value="Y_Y_Y"/>
</dbReference>
<dbReference type="InterPro" id="IPR005467">
    <property type="entry name" value="His_kinase_dom"/>
</dbReference>
<feature type="domain" description="Histidine kinase" evidence="6">
    <location>
        <begin position="869"/>
        <end position="1108"/>
    </location>
</feature>
<reference evidence="8" key="1">
    <citation type="journal article" date="2019" name="Int. J. Syst. Evol. Microbiol.">
        <title>The Global Catalogue of Microorganisms (GCM) 10K type strain sequencing project: providing services to taxonomists for standard genome sequencing and annotation.</title>
        <authorList>
            <consortium name="The Broad Institute Genomics Platform"/>
            <consortium name="The Broad Institute Genome Sequencing Center for Infectious Disease"/>
            <person name="Wu L."/>
            <person name="Ma J."/>
        </authorList>
    </citation>
    <scope>NUCLEOTIDE SEQUENCE [LARGE SCALE GENOMIC DNA]</scope>
    <source>
        <strain evidence="8">JCM 17926</strain>
    </source>
</reference>
<keyword evidence="4" id="KW-0175">Coiled coil</keyword>
<dbReference type="SUPFAM" id="SSF63829">
    <property type="entry name" value="Calcium-dependent phosphotriesterase"/>
    <property type="match status" value="3"/>
</dbReference>
<dbReference type="EMBL" id="BAABHC010000009">
    <property type="protein sequence ID" value="GAA4431144.1"/>
    <property type="molecule type" value="Genomic_DNA"/>
</dbReference>
<dbReference type="InterPro" id="IPR003661">
    <property type="entry name" value="HisK_dim/P_dom"/>
</dbReference>
<name>A0ABP8LLE4_9BACT</name>
<dbReference type="InterPro" id="IPR013783">
    <property type="entry name" value="Ig-like_fold"/>
</dbReference>
<comment type="catalytic activity">
    <reaction evidence="1">
        <text>ATP + protein L-histidine = ADP + protein N-phospho-L-histidine.</text>
        <dbReference type="EC" id="2.7.13.3"/>
    </reaction>
</comment>
<proteinExistence type="predicted"/>
<dbReference type="PANTHER" id="PTHR43547">
    <property type="entry name" value="TWO-COMPONENT HISTIDINE KINASE"/>
    <property type="match status" value="1"/>
</dbReference>
<dbReference type="Gene3D" id="1.10.287.130">
    <property type="match status" value="1"/>
</dbReference>
<keyword evidence="7" id="KW-0808">Transferase</keyword>
<keyword evidence="5" id="KW-0812">Transmembrane</keyword>
<dbReference type="SMART" id="SM00387">
    <property type="entry name" value="HATPase_c"/>
    <property type="match status" value="1"/>
</dbReference>
<keyword evidence="3" id="KW-0597">Phosphoprotein</keyword>
<dbReference type="Pfam" id="PF00512">
    <property type="entry name" value="HisKA"/>
    <property type="match status" value="1"/>
</dbReference>
<dbReference type="Proteomes" id="UP001500552">
    <property type="component" value="Unassembled WGS sequence"/>
</dbReference>
<dbReference type="InterPro" id="IPR003594">
    <property type="entry name" value="HATPase_dom"/>
</dbReference>
<gene>
    <name evidence="7" type="ORF">GCM10023188_18430</name>
</gene>
<dbReference type="SUPFAM" id="SSF47384">
    <property type="entry name" value="Homodimeric domain of signal transducing histidine kinase"/>
    <property type="match status" value="1"/>
</dbReference>
<dbReference type="PRINTS" id="PR00344">
    <property type="entry name" value="BCTRLSENSOR"/>
</dbReference>
<evidence type="ECO:0000313" key="7">
    <source>
        <dbReference type="EMBL" id="GAA4431144.1"/>
    </source>
</evidence>
<keyword evidence="7" id="KW-0418">Kinase</keyword>
<dbReference type="Gene3D" id="2.130.10.10">
    <property type="entry name" value="YVTN repeat-like/Quinoprotein amine dehydrogenase"/>
    <property type="match status" value="5"/>
</dbReference>
<evidence type="ECO:0000256" key="4">
    <source>
        <dbReference type="SAM" id="Coils"/>
    </source>
</evidence>
<evidence type="ECO:0000259" key="6">
    <source>
        <dbReference type="PROSITE" id="PS50109"/>
    </source>
</evidence>
<keyword evidence="8" id="KW-1185">Reference proteome</keyword>
<dbReference type="InterPro" id="IPR013658">
    <property type="entry name" value="SGL"/>
</dbReference>
<dbReference type="PROSITE" id="PS50109">
    <property type="entry name" value="HIS_KIN"/>
    <property type="match status" value="1"/>
</dbReference>
<sequence length="1117" mass="126441">MICVSCLQAQDLTFVKVPPSQGNSLGLIAGMSQDKQGFLWLATHSGLHRYDGYEQVTYINNRFDENSLGDNRLECVLADRNGIIWIGVWTKGLDRFDPKTGEFKHYRHNPLMPHSLSDDVVTALLEDSDGNIWVGTHKGLNRFHPETGTFTRYAHDPANPQSISDNKVRALYQDRQGAIWVGTGSPWESKPEEGGLNRFDPDKGIFERFKHDPEDPNTLFSNWVRAIHEDSRGTLWVGTFGDGLHRMDRKKGTFERLPYDPQHLDKLSRPYVDKARQNDGVIIIHEDHAGAVWIGTYDSGLNRYDPKTGKVKQYQKSSAKTTGLDDNNIWSVYTTHEGTLWFGTANGNLYRVDPERYRIPYVETGTIVRSFYEDPSGYMLLGTSNGLIVRHKQSGEQVQYSYDPTDPSGIGADTVSTIYKDSQGHFWLGHASSKIDHGYLSRFNLQTRTFISYKHDNNDESSLSGGSIYSILEDSMSNLWIATGTGVDRLDRKKGVFIHYRQDPNNLLTLSHNSITSILEGEKGCLWLGTHHAGGINYFDTKTSHSKKYLLGSNISQLYKDAAGALWVASENAGIYRYEESEDTFLPFPIDLNETAINARGVVEDDQQNLWFNTMQGLLKLNRQRGNVQLLSEPYGVLPKSLSFLASYKGLDGMLYFGSSTGYYAFFPQQWRPNDHPPQIAFTGLRVFDKPVLPGKRSPLKAPLSETGSIRLDPGENVFSIDFTGIHFNNPEQNKYLFKLENYDHDWRAAKTERTASYYNVPPGNYIFRVRASNSDDLWAERTLAIRVNPHWWNTWWAYVIYGVLLLTLGLVFNRLQRQRLVARERYRARGRELAQAREIERAYKELKQTQAKLVQQEKLASLGELTAGIAHEIQNPLNFINNFAEVSAELTEELQHELPDKEESEAKSITGMLRQNLEKIIYHGQRADSIVKGMLLHSRSSSGQRELTDLNALTNEYLQLSYHGLRTKNKSFSVTIQTNYDTTLEKVAVIPQELGRVLLNLFSNAFYAVQQKQKLMGAGYEPKVEVSTCRRDEFVEIVVRDNGIGMPDKVKNKIFQPFFTTKPTGSGTGLGLSLSYDIIAKGHGGDLRVETAEGEYTAFIIQLPVTVNSSLQPVEA</sequence>
<evidence type="ECO:0000256" key="5">
    <source>
        <dbReference type="SAM" id="Phobius"/>
    </source>
</evidence>
<organism evidence="7 8">
    <name type="scientific">Pontibacter saemangeumensis</name>
    <dbReference type="NCBI Taxonomy" id="1084525"/>
    <lineage>
        <taxon>Bacteria</taxon>
        <taxon>Pseudomonadati</taxon>
        <taxon>Bacteroidota</taxon>
        <taxon>Cytophagia</taxon>
        <taxon>Cytophagales</taxon>
        <taxon>Hymenobacteraceae</taxon>
        <taxon>Pontibacter</taxon>
    </lineage>
</organism>
<dbReference type="EC" id="2.7.13.3" evidence="2"/>
<accession>A0ABP8LLE4</accession>
<dbReference type="SMART" id="SM00388">
    <property type="entry name" value="HisKA"/>
    <property type="match status" value="1"/>
</dbReference>
<feature type="coiled-coil region" evidence="4">
    <location>
        <begin position="830"/>
        <end position="860"/>
    </location>
</feature>
<dbReference type="Pfam" id="PF08450">
    <property type="entry name" value="SGL"/>
    <property type="match status" value="1"/>
</dbReference>